<dbReference type="Proteomes" id="UP000185596">
    <property type="component" value="Unassembled WGS sequence"/>
</dbReference>
<gene>
    <name evidence="5" type="ORF">BU204_16005</name>
</gene>
<dbReference type="InterPro" id="IPR016039">
    <property type="entry name" value="Thiolase-like"/>
</dbReference>
<name>A0A1Q8CQD7_9PSEU</name>
<evidence type="ECO:0000259" key="4">
    <source>
        <dbReference type="PROSITE" id="PS52004"/>
    </source>
</evidence>
<dbReference type="Pfam" id="PF00109">
    <property type="entry name" value="ketoacyl-synt"/>
    <property type="match status" value="1"/>
</dbReference>
<dbReference type="CDD" id="cd00834">
    <property type="entry name" value="KAS_I_II"/>
    <property type="match status" value="1"/>
</dbReference>
<dbReference type="OrthoDB" id="9808669at2"/>
<evidence type="ECO:0000256" key="1">
    <source>
        <dbReference type="ARBA" id="ARBA00008467"/>
    </source>
</evidence>
<dbReference type="InterPro" id="IPR014030">
    <property type="entry name" value="Ketoacyl_synth_N"/>
</dbReference>
<reference evidence="5 6" key="1">
    <citation type="submission" date="2016-12" db="EMBL/GenBank/DDBJ databases">
        <title>The draft genome sequence of Actinophytocola sp. 11-183.</title>
        <authorList>
            <person name="Wang W."/>
            <person name="Yuan L."/>
        </authorList>
    </citation>
    <scope>NUCLEOTIDE SEQUENCE [LARGE SCALE GENOMIC DNA]</scope>
    <source>
        <strain evidence="5 6">11-183</strain>
    </source>
</reference>
<dbReference type="InterPro" id="IPR000794">
    <property type="entry name" value="Beta-ketoacyl_synthase"/>
</dbReference>
<dbReference type="PANTHER" id="PTHR11712">
    <property type="entry name" value="POLYKETIDE SYNTHASE-RELATED"/>
    <property type="match status" value="1"/>
</dbReference>
<evidence type="ECO:0000313" key="5">
    <source>
        <dbReference type="EMBL" id="OLF16558.1"/>
    </source>
</evidence>
<dbReference type="AlphaFoldDB" id="A0A1Q8CQD7"/>
<dbReference type="GO" id="GO:0005829">
    <property type="term" value="C:cytosol"/>
    <property type="evidence" value="ECO:0007669"/>
    <property type="project" value="TreeGrafter"/>
</dbReference>
<comment type="caution">
    <text evidence="5">The sequence shown here is derived from an EMBL/GenBank/DDBJ whole genome shotgun (WGS) entry which is preliminary data.</text>
</comment>
<proteinExistence type="inferred from homology"/>
<dbReference type="EMBL" id="MSIE01000028">
    <property type="protein sequence ID" value="OLF16558.1"/>
    <property type="molecule type" value="Genomic_DNA"/>
</dbReference>
<dbReference type="NCBIfam" id="NF005589">
    <property type="entry name" value="PRK07314.1"/>
    <property type="match status" value="1"/>
</dbReference>
<dbReference type="GO" id="GO:0006633">
    <property type="term" value="P:fatty acid biosynthetic process"/>
    <property type="evidence" value="ECO:0007669"/>
    <property type="project" value="TreeGrafter"/>
</dbReference>
<dbReference type="InterPro" id="IPR014031">
    <property type="entry name" value="Ketoacyl_synth_C"/>
</dbReference>
<dbReference type="SUPFAM" id="SSF53901">
    <property type="entry name" value="Thiolase-like"/>
    <property type="match status" value="2"/>
</dbReference>
<dbReference type="PANTHER" id="PTHR11712:SF336">
    <property type="entry name" value="3-OXOACYL-[ACYL-CARRIER-PROTEIN] SYNTHASE, MITOCHONDRIAL"/>
    <property type="match status" value="1"/>
</dbReference>
<evidence type="ECO:0000313" key="6">
    <source>
        <dbReference type="Proteomes" id="UP000185596"/>
    </source>
</evidence>
<dbReference type="PROSITE" id="PS52004">
    <property type="entry name" value="KS3_2"/>
    <property type="match status" value="1"/>
</dbReference>
<sequence length="415" mass="42965">MSRVDVVVTGMGATTPLGGDVASTWDGLIAGRNGIRTNDADWVSRFELPSRLAAPLAVEPSEVLPRVQLRRLDRCEQVAIIAARQAWADAGFELPTGESQSVDPDRLGVAIGTGIGGPVTLLDQDDVLENQGLRKVSPLTVPMLMPNGPAAHVSIELMARAGVHSPASACASGAEGLATGWQMIQNGRADVVVAGGAEACIAPITVAGFAQSRTLSLRNDEPERASRPFDIHRDGFVLGEGAGVLVLEREDHARARGARIYGRLAGAGITSDAYHITGNHPEGIGQVNAITEAIRTAGISPEDVGHVNAHATSTVVGDIGEAVAIRRAIGDHVVLTAPKSSLGHLVGGAGAVESIVTLLSIYHGIIPATRNLENQDPKVGLDVVAGEPRKMEIVAAVNDSFGFGGHNVALAFTAA</sequence>
<keyword evidence="2 3" id="KW-0808">Transferase</keyword>
<accession>A0A1Q8CQD7</accession>
<dbReference type="RefSeq" id="WP_075126482.1">
    <property type="nucleotide sequence ID" value="NZ_MSIE01000028.1"/>
</dbReference>
<dbReference type="SMART" id="SM00825">
    <property type="entry name" value="PKS_KS"/>
    <property type="match status" value="1"/>
</dbReference>
<dbReference type="GO" id="GO:0004315">
    <property type="term" value="F:3-oxoacyl-[acyl-carrier-protein] synthase activity"/>
    <property type="evidence" value="ECO:0007669"/>
    <property type="project" value="TreeGrafter"/>
</dbReference>
<dbReference type="FunFam" id="3.40.47.10:FF:000018">
    <property type="entry name" value="3-oxoacyl-[acyl-carrier-protein] synthase 2"/>
    <property type="match status" value="1"/>
</dbReference>
<feature type="domain" description="Ketosynthase family 3 (KS3)" evidence="4">
    <location>
        <begin position="3"/>
        <end position="414"/>
    </location>
</feature>
<dbReference type="Pfam" id="PF02801">
    <property type="entry name" value="Ketoacyl-synt_C"/>
    <property type="match status" value="1"/>
</dbReference>
<protein>
    <submittedName>
        <fullName evidence="5">Beta-ketoacyl-[acyl-carrier-protein] synthase II</fullName>
    </submittedName>
</protein>
<evidence type="ECO:0000256" key="2">
    <source>
        <dbReference type="ARBA" id="ARBA00022679"/>
    </source>
</evidence>
<evidence type="ECO:0000256" key="3">
    <source>
        <dbReference type="RuleBase" id="RU003694"/>
    </source>
</evidence>
<dbReference type="InterPro" id="IPR020841">
    <property type="entry name" value="PKS_Beta-ketoAc_synthase_dom"/>
</dbReference>
<dbReference type="STRING" id="1912961.BU204_16005"/>
<organism evidence="5 6">
    <name type="scientific">Actinophytocola xanthii</name>
    <dbReference type="NCBI Taxonomy" id="1912961"/>
    <lineage>
        <taxon>Bacteria</taxon>
        <taxon>Bacillati</taxon>
        <taxon>Actinomycetota</taxon>
        <taxon>Actinomycetes</taxon>
        <taxon>Pseudonocardiales</taxon>
        <taxon>Pseudonocardiaceae</taxon>
    </lineage>
</organism>
<keyword evidence="6" id="KW-1185">Reference proteome</keyword>
<comment type="similarity">
    <text evidence="1 3">Belongs to the thiolase-like superfamily. Beta-ketoacyl-ACP synthases family.</text>
</comment>
<dbReference type="Gene3D" id="3.40.47.10">
    <property type="match status" value="2"/>
</dbReference>